<accession>A0A388JMM4</accession>
<dbReference type="EMBL" id="BFEA01000002">
    <property type="protein sequence ID" value="GBG59047.1"/>
    <property type="molecule type" value="Genomic_DNA"/>
</dbReference>
<dbReference type="PANTHER" id="PTHR46101">
    <property type="match status" value="1"/>
</dbReference>
<evidence type="ECO:0008006" key="11">
    <source>
        <dbReference type="Google" id="ProtNLM"/>
    </source>
</evidence>
<comment type="cofactor">
    <cofactor evidence="1 6 7">
        <name>pyridoxal 5'-phosphate</name>
        <dbReference type="ChEBI" id="CHEBI:597326"/>
    </cofactor>
</comment>
<dbReference type="Gene3D" id="3.90.1150.10">
    <property type="entry name" value="Aspartate Aminotransferase, domain 1"/>
    <property type="match status" value="1"/>
</dbReference>
<dbReference type="OMA" id="YYSESTH"/>
<dbReference type="Pfam" id="PF00282">
    <property type="entry name" value="Pyridoxal_deC"/>
    <property type="match status" value="1"/>
</dbReference>
<evidence type="ECO:0000313" key="9">
    <source>
        <dbReference type="EMBL" id="GBG59047.1"/>
    </source>
</evidence>
<dbReference type="Gene3D" id="3.40.640.10">
    <property type="entry name" value="Type I PLP-dependent aspartate aminotransferase-like (Major domain)"/>
    <property type="match status" value="2"/>
</dbReference>
<comment type="caution">
    <text evidence="9">The sequence shown here is derived from an EMBL/GenBank/DDBJ whole genome shotgun (WGS) entry which is preliminary data.</text>
</comment>
<dbReference type="InterPro" id="IPR021115">
    <property type="entry name" value="Pyridoxal-P_BS"/>
</dbReference>
<dbReference type="SUPFAM" id="SSF53383">
    <property type="entry name" value="PLP-dependent transferases"/>
    <property type="match status" value="1"/>
</dbReference>
<keyword evidence="4 6" id="KW-0663">Pyridoxal phosphate</keyword>
<dbReference type="InterPro" id="IPR015421">
    <property type="entry name" value="PyrdxlP-dep_Trfase_major"/>
</dbReference>
<evidence type="ECO:0000256" key="5">
    <source>
        <dbReference type="ARBA" id="ARBA00023239"/>
    </source>
</evidence>
<gene>
    <name evidence="9" type="ORF">CBR_g24393</name>
</gene>
<feature type="region of interest" description="Disordered" evidence="8">
    <location>
        <begin position="66"/>
        <end position="117"/>
    </location>
</feature>
<keyword evidence="3" id="KW-0210">Decarboxylase</keyword>
<dbReference type="GO" id="GO:0016831">
    <property type="term" value="F:carboxy-lyase activity"/>
    <property type="evidence" value="ECO:0007669"/>
    <property type="project" value="UniProtKB-KW"/>
</dbReference>
<dbReference type="InterPro" id="IPR002129">
    <property type="entry name" value="PyrdxlP-dep_de-COase"/>
</dbReference>
<keyword evidence="5 7" id="KW-0456">Lyase</keyword>
<proteinExistence type="inferred from homology"/>
<evidence type="ECO:0000256" key="4">
    <source>
        <dbReference type="ARBA" id="ARBA00022898"/>
    </source>
</evidence>
<dbReference type="STRING" id="69332.A0A388JMM4"/>
<dbReference type="OrthoDB" id="2161780at2759"/>
<comment type="similarity">
    <text evidence="2 7">Belongs to the group II decarboxylase family.</text>
</comment>
<evidence type="ECO:0000256" key="1">
    <source>
        <dbReference type="ARBA" id="ARBA00001933"/>
    </source>
</evidence>
<dbReference type="InterPro" id="IPR015424">
    <property type="entry name" value="PyrdxlP-dep_Trfase"/>
</dbReference>
<dbReference type="AlphaFoldDB" id="A0A388JMM4"/>
<protein>
    <recommendedName>
        <fullName evidence="11">Serine decarboxylase</fullName>
    </recommendedName>
</protein>
<evidence type="ECO:0000256" key="7">
    <source>
        <dbReference type="RuleBase" id="RU000382"/>
    </source>
</evidence>
<dbReference type="GO" id="GO:0030170">
    <property type="term" value="F:pyridoxal phosphate binding"/>
    <property type="evidence" value="ECO:0007669"/>
    <property type="project" value="InterPro"/>
</dbReference>
<evidence type="ECO:0000256" key="8">
    <source>
        <dbReference type="SAM" id="MobiDB-lite"/>
    </source>
</evidence>
<dbReference type="Proteomes" id="UP000265515">
    <property type="component" value="Unassembled WGS sequence"/>
</dbReference>
<name>A0A388JMM4_CHABU</name>
<dbReference type="InterPro" id="IPR051151">
    <property type="entry name" value="Group_II_Decarboxylase"/>
</dbReference>
<dbReference type="GO" id="GO:0019752">
    <property type="term" value="P:carboxylic acid metabolic process"/>
    <property type="evidence" value="ECO:0007669"/>
    <property type="project" value="InterPro"/>
</dbReference>
<reference evidence="9 10" key="1">
    <citation type="journal article" date="2018" name="Cell">
        <title>The Chara Genome: Secondary Complexity and Implications for Plant Terrestrialization.</title>
        <authorList>
            <person name="Nishiyama T."/>
            <person name="Sakayama H."/>
            <person name="Vries J.D."/>
            <person name="Buschmann H."/>
            <person name="Saint-Marcoux D."/>
            <person name="Ullrich K.K."/>
            <person name="Haas F.B."/>
            <person name="Vanderstraeten L."/>
            <person name="Becker D."/>
            <person name="Lang D."/>
            <person name="Vosolsobe S."/>
            <person name="Rombauts S."/>
            <person name="Wilhelmsson P.K.I."/>
            <person name="Janitza P."/>
            <person name="Kern R."/>
            <person name="Heyl A."/>
            <person name="Rumpler F."/>
            <person name="Villalobos L.I.A.C."/>
            <person name="Clay J.M."/>
            <person name="Skokan R."/>
            <person name="Toyoda A."/>
            <person name="Suzuki Y."/>
            <person name="Kagoshima H."/>
            <person name="Schijlen E."/>
            <person name="Tajeshwar N."/>
            <person name="Catarino B."/>
            <person name="Hetherington A.J."/>
            <person name="Saltykova A."/>
            <person name="Bonnot C."/>
            <person name="Breuninger H."/>
            <person name="Symeonidi A."/>
            <person name="Radhakrishnan G.V."/>
            <person name="Van Nieuwerburgh F."/>
            <person name="Deforce D."/>
            <person name="Chang C."/>
            <person name="Karol K.G."/>
            <person name="Hedrich R."/>
            <person name="Ulvskov P."/>
            <person name="Glockner G."/>
            <person name="Delwiche C.F."/>
            <person name="Petrasek J."/>
            <person name="Van de Peer Y."/>
            <person name="Friml J."/>
            <person name="Beilby M."/>
            <person name="Dolan L."/>
            <person name="Kohara Y."/>
            <person name="Sugano S."/>
            <person name="Fujiyama A."/>
            <person name="Delaux P.-M."/>
            <person name="Quint M."/>
            <person name="TheiBen G."/>
            <person name="Hagemann M."/>
            <person name="Harholt J."/>
            <person name="Dunand C."/>
            <person name="Zachgo S."/>
            <person name="Langdale J."/>
            <person name="Maumus F."/>
            <person name="Straeten D.V.D."/>
            <person name="Gould S.B."/>
            <person name="Rensing S.A."/>
        </authorList>
    </citation>
    <scope>NUCLEOTIDE SEQUENCE [LARGE SCALE GENOMIC DNA]</scope>
    <source>
        <strain evidence="9 10">S276</strain>
    </source>
</reference>
<feature type="modified residue" description="N6-(pyridoxal phosphate)lysine" evidence="6">
    <location>
        <position position="306"/>
    </location>
</feature>
<organism evidence="9 10">
    <name type="scientific">Chara braunii</name>
    <name type="common">Braun's stonewort</name>
    <dbReference type="NCBI Taxonomy" id="69332"/>
    <lineage>
        <taxon>Eukaryota</taxon>
        <taxon>Viridiplantae</taxon>
        <taxon>Streptophyta</taxon>
        <taxon>Charophyceae</taxon>
        <taxon>Charales</taxon>
        <taxon>Characeae</taxon>
        <taxon>Chara</taxon>
    </lineage>
</organism>
<evidence type="ECO:0000256" key="2">
    <source>
        <dbReference type="ARBA" id="ARBA00009533"/>
    </source>
</evidence>
<sequence>MAAMEVERVRCATTGYAGEEEALPLPRELSVEDLQKDVLLSLLPENGSSPKILDLLTAADKREENGVAGGWRRKGEGEGEGGKGQGEAEVCDGAKPQSIAGARTDNNSRRSMRCRSLPITEPEAEDEYTGEKEAYMAAVLARFRHTLEERTRNHLGYPYNLEFEYGALTQLQCFSINNLGDPFIESNYGVHSRQFEVGVLDWFARLWELEKDEYWGYITNCGTEGNLHGILVGLSLQQGLAGTTVKGAVDDLDCVIATLERCGYPRDRFYIHCDGALFGLMIPFVKKAAKVTFKKPIDSVSVSGHKFVGCPMPCGIQMTRMCHIERLSRNVEYLASRDATIMGSRNGHAPIYLWYTLNRKGYQGFKKEVADCLKNAQFLYLRLREAKFGAMLNSLSSTVVFERPQEEAFVRKWQLACQGKIAHVVVMPSVKVNKLEAFVRELLASRKKFFPDGVVVPPCIADELGADNCECPDCHVA</sequence>
<dbReference type="PANTHER" id="PTHR46101:SF2">
    <property type="entry name" value="SERINE DECARBOXYLASE"/>
    <property type="match status" value="1"/>
</dbReference>
<dbReference type="PROSITE" id="PS00392">
    <property type="entry name" value="DDC_GAD_HDC_YDC"/>
    <property type="match status" value="1"/>
</dbReference>
<evidence type="ECO:0000256" key="6">
    <source>
        <dbReference type="PIRSR" id="PIRSR602129-50"/>
    </source>
</evidence>
<evidence type="ECO:0000313" key="10">
    <source>
        <dbReference type="Proteomes" id="UP000265515"/>
    </source>
</evidence>
<dbReference type="InterPro" id="IPR015422">
    <property type="entry name" value="PyrdxlP-dep_Trfase_small"/>
</dbReference>
<evidence type="ECO:0000256" key="3">
    <source>
        <dbReference type="ARBA" id="ARBA00022793"/>
    </source>
</evidence>
<dbReference type="Gramene" id="GBG59047">
    <property type="protein sequence ID" value="GBG59047"/>
    <property type="gene ID" value="CBR_g24393"/>
</dbReference>
<keyword evidence="10" id="KW-1185">Reference proteome</keyword>